<accession>A0A165BW89</accession>
<organism evidence="1 2">
    <name type="scientific">Laetiporus sulphureus 93-53</name>
    <dbReference type="NCBI Taxonomy" id="1314785"/>
    <lineage>
        <taxon>Eukaryota</taxon>
        <taxon>Fungi</taxon>
        <taxon>Dikarya</taxon>
        <taxon>Basidiomycota</taxon>
        <taxon>Agaricomycotina</taxon>
        <taxon>Agaricomycetes</taxon>
        <taxon>Polyporales</taxon>
        <taxon>Laetiporus</taxon>
    </lineage>
</organism>
<reference evidence="1 2" key="1">
    <citation type="journal article" date="2016" name="Mol. Biol. Evol.">
        <title>Comparative Genomics of Early-Diverging Mushroom-Forming Fungi Provides Insights into the Origins of Lignocellulose Decay Capabilities.</title>
        <authorList>
            <person name="Nagy L.G."/>
            <person name="Riley R."/>
            <person name="Tritt A."/>
            <person name="Adam C."/>
            <person name="Daum C."/>
            <person name="Floudas D."/>
            <person name="Sun H."/>
            <person name="Yadav J.S."/>
            <person name="Pangilinan J."/>
            <person name="Larsson K.H."/>
            <person name="Matsuura K."/>
            <person name="Barry K."/>
            <person name="Labutti K."/>
            <person name="Kuo R."/>
            <person name="Ohm R.A."/>
            <person name="Bhattacharya S.S."/>
            <person name="Shirouzu T."/>
            <person name="Yoshinaga Y."/>
            <person name="Martin F.M."/>
            <person name="Grigoriev I.V."/>
            <person name="Hibbett D.S."/>
        </authorList>
    </citation>
    <scope>NUCLEOTIDE SEQUENCE [LARGE SCALE GENOMIC DNA]</scope>
    <source>
        <strain evidence="1 2">93-53</strain>
    </source>
</reference>
<dbReference type="RefSeq" id="XP_040759504.1">
    <property type="nucleotide sequence ID" value="XM_040913274.1"/>
</dbReference>
<evidence type="ECO:0000313" key="1">
    <source>
        <dbReference type="EMBL" id="KZT01764.1"/>
    </source>
</evidence>
<dbReference type="Proteomes" id="UP000076871">
    <property type="component" value="Unassembled WGS sequence"/>
</dbReference>
<dbReference type="InParanoid" id="A0A165BW89"/>
<dbReference type="AlphaFoldDB" id="A0A165BW89"/>
<protein>
    <submittedName>
        <fullName evidence="1">Uncharacterized protein</fullName>
    </submittedName>
</protein>
<dbReference type="EMBL" id="KV427660">
    <property type="protein sequence ID" value="KZT01764.1"/>
    <property type="molecule type" value="Genomic_DNA"/>
</dbReference>
<dbReference type="GeneID" id="63830302"/>
<evidence type="ECO:0000313" key="2">
    <source>
        <dbReference type="Proteomes" id="UP000076871"/>
    </source>
</evidence>
<dbReference type="STRING" id="1314785.A0A165BW89"/>
<gene>
    <name evidence="1" type="ORF">LAESUDRAFT_763499</name>
</gene>
<name>A0A165BW89_9APHY</name>
<keyword evidence="2" id="KW-1185">Reference proteome</keyword>
<sequence>MSKFADKFKKWANKSNLSNIDLIEKICRIMPDKILQVHAGTDEAQWPTTWEAYLDWDLDIERRMKHTFMTTSSRKDPDAMQVDEVKNKGKGKGKVTTKGEVNATDKKSSVCKYCKKERKYGHRCEEYKKAMIKEGKWKEKEGGGGTKGSEPAMQRQKKYKTVVRRIEMQVTDDEEEEAESSRLAVARIREVATDDEEETDLEMLARLEAKYPHLRLTSSEPDTLQANKPAASRLSSFWQGAL</sequence>
<proteinExistence type="predicted"/>